<feature type="compositionally biased region" description="Polar residues" evidence="1">
    <location>
        <begin position="50"/>
        <end position="61"/>
    </location>
</feature>
<protein>
    <submittedName>
        <fullName evidence="2">Uncharacterized protein</fullName>
    </submittedName>
</protein>
<dbReference type="EMBL" id="PQXN01000116">
    <property type="protein sequence ID" value="TGO53858.1"/>
    <property type="molecule type" value="Genomic_DNA"/>
</dbReference>
<evidence type="ECO:0000313" key="3">
    <source>
        <dbReference type="Proteomes" id="UP000297527"/>
    </source>
</evidence>
<accession>A0A4Z1HXA1</accession>
<sequence length="321" mass="35963">MPGIFGKSKDKAAKGPATTSVQSNSDRPKQERRHSDYVKSGSSHRPGIFTSKTWHTPTTGELRSKLPKSPKQNGLVRSFFSRSSSPDDEDDEGYEFKCRGDGTEKLVRDGGSPSRENASLQPAQRRVPTRSRSTVKPKMPSSRSGSKDSLALRKTTPPVAPPTIPKSPYPKLSATSHTNPRSRRDVYDPRDRTEDSGAVSDPEYCRGRDGRNSSRNRVRDAKVQSPDDGIKIRDRNDEKRKLSRYRNGHNNGSDYNSSPNEHKLPSGRRDNPKSSAPKAAGNEDKNGHVRKPHYYQVHDYSRDDLTSLNHRRRGYERGSLV</sequence>
<comment type="caution">
    <text evidence="2">The sequence shown here is derived from an EMBL/GenBank/DDBJ whole genome shotgun (WGS) entry which is preliminary data.</text>
</comment>
<keyword evidence="3" id="KW-1185">Reference proteome</keyword>
<feature type="region of interest" description="Disordered" evidence="1">
    <location>
        <begin position="1"/>
        <end position="321"/>
    </location>
</feature>
<evidence type="ECO:0000256" key="1">
    <source>
        <dbReference type="SAM" id="MobiDB-lite"/>
    </source>
</evidence>
<gene>
    <name evidence="2" type="ORF">BCON_0116g00020</name>
</gene>
<evidence type="ECO:0000313" key="2">
    <source>
        <dbReference type="EMBL" id="TGO53858.1"/>
    </source>
</evidence>
<feature type="compositionally biased region" description="Basic and acidic residues" evidence="1">
    <location>
        <begin position="203"/>
        <end position="222"/>
    </location>
</feature>
<name>A0A4Z1HXA1_9HELO</name>
<dbReference type="Proteomes" id="UP000297527">
    <property type="component" value="Unassembled WGS sequence"/>
</dbReference>
<feature type="compositionally biased region" description="Basic and acidic residues" evidence="1">
    <location>
        <begin position="260"/>
        <end position="272"/>
    </location>
</feature>
<feature type="compositionally biased region" description="Basic and acidic residues" evidence="1">
    <location>
        <begin position="182"/>
        <end position="195"/>
    </location>
</feature>
<dbReference type="OrthoDB" id="3559415at2759"/>
<organism evidence="2 3">
    <name type="scientific">Botryotinia convoluta</name>
    <dbReference type="NCBI Taxonomy" id="54673"/>
    <lineage>
        <taxon>Eukaryota</taxon>
        <taxon>Fungi</taxon>
        <taxon>Dikarya</taxon>
        <taxon>Ascomycota</taxon>
        <taxon>Pezizomycotina</taxon>
        <taxon>Leotiomycetes</taxon>
        <taxon>Helotiales</taxon>
        <taxon>Sclerotiniaceae</taxon>
        <taxon>Botryotinia</taxon>
    </lineage>
</organism>
<reference evidence="2 3" key="1">
    <citation type="submission" date="2017-12" db="EMBL/GenBank/DDBJ databases">
        <title>Comparative genomics of Botrytis spp.</title>
        <authorList>
            <person name="Valero-Jimenez C.A."/>
            <person name="Tapia P."/>
            <person name="Veloso J."/>
            <person name="Silva-Moreno E."/>
            <person name="Staats M."/>
            <person name="Valdes J.H."/>
            <person name="Van Kan J.A.L."/>
        </authorList>
    </citation>
    <scope>NUCLEOTIDE SEQUENCE [LARGE SCALE GENOMIC DNA]</scope>
    <source>
        <strain evidence="2 3">MUCL11595</strain>
    </source>
</reference>
<dbReference type="AlphaFoldDB" id="A0A4Z1HXA1"/>
<proteinExistence type="predicted"/>
<feature type="compositionally biased region" description="Basic and acidic residues" evidence="1">
    <location>
        <begin position="228"/>
        <end position="240"/>
    </location>
</feature>
<feature type="compositionally biased region" description="Pro residues" evidence="1">
    <location>
        <begin position="158"/>
        <end position="168"/>
    </location>
</feature>
<feature type="compositionally biased region" description="Basic and acidic residues" evidence="1">
    <location>
        <begin position="94"/>
        <end position="108"/>
    </location>
</feature>
<feature type="compositionally biased region" description="Polar residues" evidence="1">
    <location>
        <begin position="248"/>
        <end position="259"/>
    </location>
</feature>
<feature type="compositionally biased region" description="Basic and acidic residues" evidence="1">
    <location>
        <begin position="26"/>
        <end position="37"/>
    </location>
</feature>